<dbReference type="OrthoDB" id="438726at2759"/>
<keyword evidence="5" id="KW-1185">Reference proteome</keyword>
<dbReference type="EnsemblProtists" id="EKX53002">
    <property type="protein sequence ID" value="EKX53002"/>
    <property type="gene ID" value="GUITHDRAFT_101450"/>
</dbReference>
<evidence type="ECO:0000259" key="2">
    <source>
        <dbReference type="PROSITE" id="PS50106"/>
    </source>
</evidence>
<dbReference type="SUPFAM" id="SSF50156">
    <property type="entry name" value="PDZ domain-like"/>
    <property type="match status" value="2"/>
</dbReference>
<evidence type="ECO:0000313" key="4">
    <source>
        <dbReference type="EnsemblProtists" id="EKX53002"/>
    </source>
</evidence>
<name>L1JXB2_GUITC</name>
<reference evidence="4" key="3">
    <citation type="submission" date="2016-03" db="UniProtKB">
        <authorList>
            <consortium name="EnsemblProtists"/>
        </authorList>
    </citation>
    <scope>IDENTIFICATION</scope>
</reference>
<organism evidence="3">
    <name type="scientific">Guillardia theta (strain CCMP2712)</name>
    <name type="common">Cryptophyte</name>
    <dbReference type="NCBI Taxonomy" id="905079"/>
    <lineage>
        <taxon>Eukaryota</taxon>
        <taxon>Cryptophyceae</taxon>
        <taxon>Pyrenomonadales</taxon>
        <taxon>Geminigeraceae</taxon>
        <taxon>Guillardia</taxon>
    </lineage>
</organism>
<gene>
    <name evidence="3" type="ORF">GUITHDRAFT_101450</name>
</gene>
<proteinExistence type="predicted"/>
<feature type="domain" description="PDZ" evidence="2">
    <location>
        <begin position="47"/>
        <end position="125"/>
    </location>
</feature>
<dbReference type="GeneID" id="17309830"/>
<evidence type="ECO:0000313" key="5">
    <source>
        <dbReference type="Proteomes" id="UP000011087"/>
    </source>
</evidence>
<dbReference type="SMART" id="SM00228">
    <property type="entry name" value="PDZ"/>
    <property type="match status" value="2"/>
</dbReference>
<feature type="coiled-coil region" evidence="1">
    <location>
        <begin position="309"/>
        <end position="343"/>
    </location>
</feature>
<evidence type="ECO:0000256" key="1">
    <source>
        <dbReference type="SAM" id="Coils"/>
    </source>
</evidence>
<reference evidence="5" key="2">
    <citation type="submission" date="2012-11" db="EMBL/GenBank/DDBJ databases">
        <authorList>
            <person name="Kuo A."/>
            <person name="Curtis B.A."/>
            <person name="Tanifuji G."/>
            <person name="Burki F."/>
            <person name="Gruber A."/>
            <person name="Irimia M."/>
            <person name="Maruyama S."/>
            <person name="Arias M.C."/>
            <person name="Ball S.G."/>
            <person name="Gile G.H."/>
            <person name="Hirakawa Y."/>
            <person name="Hopkins J.F."/>
            <person name="Rensing S.A."/>
            <person name="Schmutz J."/>
            <person name="Symeonidi A."/>
            <person name="Elias M."/>
            <person name="Eveleigh R.J."/>
            <person name="Herman E.K."/>
            <person name="Klute M.J."/>
            <person name="Nakayama T."/>
            <person name="Obornik M."/>
            <person name="Reyes-Prieto A."/>
            <person name="Armbrust E.V."/>
            <person name="Aves S.J."/>
            <person name="Beiko R.G."/>
            <person name="Coutinho P."/>
            <person name="Dacks J.B."/>
            <person name="Durnford D.G."/>
            <person name="Fast N.M."/>
            <person name="Green B.R."/>
            <person name="Grisdale C."/>
            <person name="Hempe F."/>
            <person name="Henrissat B."/>
            <person name="Hoppner M.P."/>
            <person name="Ishida K.-I."/>
            <person name="Kim E."/>
            <person name="Koreny L."/>
            <person name="Kroth P.G."/>
            <person name="Liu Y."/>
            <person name="Malik S.-B."/>
            <person name="Maier U.G."/>
            <person name="McRose D."/>
            <person name="Mock T."/>
            <person name="Neilson J.A."/>
            <person name="Onodera N.T."/>
            <person name="Poole A.M."/>
            <person name="Pritham E.J."/>
            <person name="Richards T.A."/>
            <person name="Rocap G."/>
            <person name="Roy S.W."/>
            <person name="Sarai C."/>
            <person name="Schaack S."/>
            <person name="Shirato S."/>
            <person name="Slamovits C.H."/>
            <person name="Spencer D.F."/>
            <person name="Suzuki S."/>
            <person name="Worden A.Z."/>
            <person name="Zauner S."/>
            <person name="Barry K."/>
            <person name="Bell C."/>
            <person name="Bharti A.K."/>
            <person name="Crow J.A."/>
            <person name="Grimwood J."/>
            <person name="Kramer R."/>
            <person name="Lindquist E."/>
            <person name="Lucas S."/>
            <person name="Salamov A."/>
            <person name="McFadden G.I."/>
            <person name="Lane C.E."/>
            <person name="Keeling P.J."/>
            <person name="Gray M.W."/>
            <person name="Grigoriev I.V."/>
            <person name="Archibald J.M."/>
        </authorList>
    </citation>
    <scope>NUCLEOTIDE SEQUENCE</scope>
    <source>
        <strain evidence="5">CCMP2712</strain>
    </source>
</reference>
<accession>L1JXB2</accession>
<reference evidence="3 5" key="1">
    <citation type="journal article" date="2012" name="Nature">
        <title>Algal genomes reveal evolutionary mosaicism and the fate of nucleomorphs.</title>
        <authorList>
            <consortium name="DOE Joint Genome Institute"/>
            <person name="Curtis B.A."/>
            <person name="Tanifuji G."/>
            <person name="Burki F."/>
            <person name="Gruber A."/>
            <person name="Irimia M."/>
            <person name="Maruyama S."/>
            <person name="Arias M.C."/>
            <person name="Ball S.G."/>
            <person name="Gile G.H."/>
            <person name="Hirakawa Y."/>
            <person name="Hopkins J.F."/>
            <person name="Kuo A."/>
            <person name="Rensing S.A."/>
            <person name="Schmutz J."/>
            <person name="Symeonidi A."/>
            <person name="Elias M."/>
            <person name="Eveleigh R.J."/>
            <person name="Herman E.K."/>
            <person name="Klute M.J."/>
            <person name="Nakayama T."/>
            <person name="Obornik M."/>
            <person name="Reyes-Prieto A."/>
            <person name="Armbrust E.V."/>
            <person name="Aves S.J."/>
            <person name="Beiko R.G."/>
            <person name="Coutinho P."/>
            <person name="Dacks J.B."/>
            <person name="Durnford D.G."/>
            <person name="Fast N.M."/>
            <person name="Green B.R."/>
            <person name="Grisdale C.J."/>
            <person name="Hempel F."/>
            <person name="Henrissat B."/>
            <person name="Hoppner M.P."/>
            <person name="Ishida K."/>
            <person name="Kim E."/>
            <person name="Koreny L."/>
            <person name="Kroth P.G."/>
            <person name="Liu Y."/>
            <person name="Malik S.B."/>
            <person name="Maier U.G."/>
            <person name="McRose D."/>
            <person name="Mock T."/>
            <person name="Neilson J.A."/>
            <person name="Onodera N.T."/>
            <person name="Poole A.M."/>
            <person name="Pritham E.J."/>
            <person name="Richards T.A."/>
            <person name="Rocap G."/>
            <person name="Roy S.W."/>
            <person name="Sarai C."/>
            <person name="Schaack S."/>
            <person name="Shirato S."/>
            <person name="Slamovits C.H."/>
            <person name="Spencer D.F."/>
            <person name="Suzuki S."/>
            <person name="Worden A.Z."/>
            <person name="Zauner S."/>
            <person name="Barry K."/>
            <person name="Bell C."/>
            <person name="Bharti A.K."/>
            <person name="Crow J.A."/>
            <person name="Grimwood J."/>
            <person name="Kramer R."/>
            <person name="Lindquist E."/>
            <person name="Lucas S."/>
            <person name="Salamov A."/>
            <person name="McFadden G.I."/>
            <person name="Lane C.E."/>
            <person name="Keeling P.J."/>
            <person name="Gray M.W."/>
            <person name="Grigoriev I.V."/>
            <person name="Archibald J.M."/>
        </authorList>
    </citation>
    <scope>NUCLEOTIDE SEQUENCE</scope>
    <source>
        <strain evidence="3 5">CCMP2712</strain>
    </source>
</reference>
<dbReference type="AlphaFoldDB" id="L1JXB2"/>
<sequence>MKNASMLNHLISGDFESRSQQDKALLESMNSCMSILARINQDVLTEKVPTQEEENCPASLGLVLNGSLIESVIPGGPADAINSGDRIVEMNGNQDVSFNLQRAEDIKLLVQRNADVFEVELRSDTSPAMLHLQELFDRLYNLRVQQESQRSGNPKEFADIEKCLELTYQVASDRFLVSSRVDQQNKDIKDLATKACSTLQSAIGPKPQEEALQSVGMDSTLQQETLLDMNYLNSLSESLESELIRHGENRQMLLMRLSYIRKELQLGKARVPGNSSRSVKAENTTIISLDETNSQNKTLGMGNAEKMAKTLLEEEKKDLQSQLDKMESIMKAQRTLLVQLENELAEERKWKQRASPQSNSSFSPLLSAEAPLVRTPSRNDELPVTMMTELPLCHGIGLEISHTIPFMIINLTPGSPAFLDGRLAIGDVLMAVDGVRTAELDYIGILDKMIGLEGTVVQLQVRPIFTTLPEHIFGFSTKITRRIWGPTQSGVVHCQC</sequence>
<dbReference type="RefSeq" id="XP_005839982.1">
    <property type="nucleotide sequence ID" value="XM_005839925.1"/>
</dbReference>
<dbReference type="HOGENOM" id="CLU_550377_0_0_1"/>
<dbReference type="InterPro" id="IPR001478">
    <property type="entry name" value="PDZ"/>
</dbReference>
<protein>
    <recommendedName>
        <fullName evidence="2">PDZ domain-containing protein</fullName>
    </recommendedName>
</protein>
<dbReference type="KEGG" id="gtt:GUITHDRAFT_101450"/>
<dbReference type="PaxDb" id="55529-EKX53002"/>
<dbReference type="Gene3D" id="2.30.42.10">
    <property type="match status" value="2"/>
</dbReference>
<dbReference type="Proteomes" id="UP000011087">
    <property type="component" value="Unassembled WGS sequence"/>
</dbReference>
<dbReference type="EMBL" id="JH992971">
    <property type="protein sequence ID" value="EKX53002.1"/>
    <property type="molecule type" value="Genomic_DNA"/>
</dbReference>
<dbReference type="PROSITE" id="PS50106">
    <property type="entry name" value="PDZ"/>
    <property type="match status" value="2"/>
</dbReference>
<keyword evidence="1" id="KW-0175">Coiled coil</keyword>
<feature type="domain" description="PDZ" evidence="2">
    <location>
        <begin position="381"/>
        <end position="434"/>
    </location>
</feature>
<dbReference type="InterPro" id="IPR036034">
    <property type="entry name" value="PDZ_sf"/>
</dbReference>
<evidence type="ECO:0000313" key="3">
    <source>
        <dbReference type="EMBL" id="EKX53002.1"/>
    </source>
</evidence>